<name>A0AAV5M608_9ROSI</name>
<organism evidence="1 2">
    <name type="scientific">Rubroshorea leprosula</name>
    <dbReference type="NCBI Taxonomy" id="152421"/>
    <lineage>
        <taxon>Eukaryota</taxon>
        <taxon>Viridiplantae</taxon>
        <taxon>Streptophyta</taxon>
        <taxon>Embryophyta</taxon>
        <taxon>Tracheophyta</taxon>
        <taxon>Spermatophyta</taxon>
        <taxon>Magnoliopsida</taxon>
        <taxon>eudicotyledons</taxon>
        <taxon>Gunneridae</taxon>
        <taxon>Pentapetalae</taxon>
        <taxon>rosids</taxon>
        <taxon>malvids</taxon>
        <taxon>Malvales</taxon>
        <taxon>Dipterocarpaceae</taxon>
        <taxon>Rubroshorea</taxon>
    </lineage>
</organism>
<comment type="caution">
    <text evidence="1">The sequence shown here is derived from an EMBL/GenBank/DDBJ whole genome shotgun (WGS) entry which is preliminary data.</text>
</comment>
<dbReference type="EMBL" id="BPVZ01000181">
    <property type="protein sequence ID" value="GKV44454.1"/>
    <property type="molecule type" value="Genomic_DNA"/>
</dbReference>
<evidence type="ECO:0000313" key="1">
    <source>
        <dbReference type="EMBL" id="GKV44454.1"/>
    </source>
</evidence>
<dbReference type="AlphaFoldDB" id="A0AAV5M608"/>
<proteinExistence type="predicted"/>
<accession>A0AAV5M608</accession>
<protein>
    <submittedName>
        <fullName evidence="1">Uncharacterized protein</fullName>
    </submittedName>
</protein>
<keyword evidence="2" id="KW-1185">Reference proteome</keyword>
<reference evidence="1 2" key="1">
    <citation type="journal article" date="2021" name="Commun. Biol.">
        <title>The genome of Shorea leprosula (Dipterocarpaceae) highlights the ecological relevance of drought in aseasonal tropical rainforests.</title>
        <authorList>
            <person name="Ng K.K.S."/>
            <person name="Kobayashi M.J."/>
            <person name="Fawcett J.A."/>
            <person name="Hatakeyama M."/>
            <person name="Paape T."/>
            <person name="Ng C.H."/>
            <person name="Ang C.C."/>
            <person name="Tnah L.H."/>
            <person name="Lee C.T."/>
            <person name="Nishiyama T."/>
            <person name="Sese J."/>
            <person name="O'Brien M.J."/>
            <person name="Copetti D."/>
            <person name="Mohd Noor M.I."/>
            <person name="Ong R.C."/>
            <person name="Putra M."/>
            <person name="Sireger I.Z."/>
            <person name="Indrioko S."/>
            <person name="Kosugi Y."/>
            <person name="Izuno A."/>
            <person name="Isagi Y."/>
            <person name="Lee S.L."/>
            <person name="Shimizu K.K."/>
        </authorList>
    </citation>
    <scope>NUCLEOTIDE SEQUENCE [LARGE SCALE GENOMIC DNA]</scope>
    <source>
        <strain evidence="1">214</strain>
    </source>
</reference>
<evidence type="ECO:0000313" key="2">
    <source>
        <dbReference type="Proteomes" id="UP001054252"/>
    </source>
</evidence>
<sequence length="83" mass="9090">MSDNIALEDSRENLDIATGASANIFEILGNAFFETDADMISDSFLCCQYHGPVCKMLMELPAFQPQASKAEQGSTFCESRTTN</sequence>
<dbReference type="Proteomes" id="UP001054252">
    <property type="component" value="Unassembled WGS sequence"/>
</dbReference>
<gene>
    <name evidence="1" type="ORF">SLEP1_g51637</name>
</gene>